<evidence type="ECO:0000313" key="4">
    <source>
        <dbReference type="EMBL" id="KFM25255.1"/>
    </source>
</evidence>
<dbReference type="PANTHER" id="PTHR16255">
    <property type="entry name" value="REQUIRED FOR MEIOTIC NUCLEAR DIVISION PROTEIN 1 HOMOLOG"/>
    <property type="match status" value="1"/>
</dbReference>
<dbReference type="GeneID" id="23615326"/>
<name>A0A087SHQ1_AUXPR</name>
<dbReference type="InterPro" id="IPR003734">
    <property type="entry name" value="DUF155"/>
</dbReference>
<dbReference type="RefSeq" id="XP_011398147.1">
    <property type="nucleotide sequence ID" value="XM_011399845.1"/>
</dbReference>
<dbReference type="eggNOG" id="KOG2861">
    <property type="taxonomic scope" value="Eukaryota"/>
</dbReference>
<reference evidence="4 5" key="1">
    <citation type="journal article" date="2014" name="BMC Genomics">
        <title>Oil accumulation mechanisms of the oleaginous microalga Chlorella protothecoides revealed through its genome, transcriptomes, and proteomes.</title>
        <authorList>
            <person name="Gao C."/>
            <person name="Wang Y."/>
            <person name="Shen Y."/>
            <person name="Yan D."/>
            <person name="He X."/>
            <person name="Dai J."/>
            <person name="Wu Q."/>
        </authorList>
    </citation>
    <scope>NUCLEOTIDE SEQUENCE [LARGE SCALE GENOMIC DNA]</scope>
    <source>
        <strain evidence="4 5">0710</strain>
    </source>
</reference>
<dbReference type="InterPro" id="IPR051624">
    <property type="entry name" value="RMD1/Sad1-interacting"/>
</dbReference>
<feature type="domain" description="DUF155" evidence="3">
    <location>
        <begin position="30"/>
        <end position="247"/>
    </location>
</feature>
<dbReference type="GO" id="GO:0005739">
    <property type="term" value="C:mitochondrion"/>
    <property type="evidence" value="ECO:0007669"/>
    <property type="project" value="UniProtKB-ARBA"/>
</dbReference>
<feature type="region of interest" description="Disordered" evidence="2">
    <location>
        <begin position="1"/>
        <end position="20"/>
    </location>
</feature>
<comment type="similarity">
    <text evidence="1">Belongs to the RMD1/sif2 family.</text>
</comment>
<keyword evidence="5" id="KW-1185">Reference proteome</keyword>
<dbReference type="Pfam" id="PF02582">
    <property type="entry name" value="DUF155"/>
    <property type="match status" value="1"/>
</dbReference>
<evidence type="ECO:0000256" key="1">
    <source>
        <dbReference type="ARBA" id="ARBA00008306"/>
    </source>
</evidence>
<dbReference type="PANTHER" id="PTHR16255:SF6">
    <property type="entry name" value="PROTEIN RETARDED ROOT GROWTH-LIKE"/>
    <property type="match status" value="1"/>
</dbReference>
<dbReference type="OrthoDB" id="18302at2759"/>
<accession>A0A087SHQ1</accession>
<organism evidence="4 5">
    <name type="scientific">Auxenochlorella protothecoides</name>
    <name type="common">Green microalga</name>
    <name type="synonym">Chlorella protothecoides</name>
    <dbReference type="NCBI Taxonomy" id="3075"/>
    <lineage>
        <taxon>Eukaryota</taxon>
        <taxon>Viridiplantae</taxon>
        <taxon>Chlorophyta</taxon>
        <taxon>core chlorophytes</taxon>
        <taxon>Trebouxiophyceae</taxon>
        <taxon>Chlorellales</taxon>
        <taxon>Chlorellaceae</taxon>
        <taxon>Auxenochlorella</taxon>
    </lineage>
</organism>
<evidence type="ECO:0000259" key="3">
    <source>
        <dbReference type="Pfam" id="PF02582"/>
    </source>
</evidence>
<proteinExistence type="inferred from homology"/>
<dbReference type="Proteomes" id="UP000028924">
    <property type="component" value="Unassembled WGS sequence"/>
</dbReference>
<sequence>MHRGALLLGPHQSLDPDTAEEQGIQHGPYIVAFPYGSVVLIGNSQLPERDRWLSACRSVAGDPTPAAERPYNEGAGLAWWEWEAGCTGGAVVCSLGGSKPPCALPGSDPPIGGGGGVDAGMGPHLIVPDHLMAQPFQAHCTAEYTLSVISQVLAQSVALDYYSSHVERMLGQFTQINKEMKETLNLKKINAQELLRLVAENNVIMTDIITKLGVNERYDIAWKYVQYGRIWDYLRSELEMDARFKTLDMKLNLVQDNLKYFLEIFQDRKARHHGCMPRPQPPDRPPAAPVLQSTSLEWIIIILIGVEICLSLLDLYHKGMMV</sequence>
<evidence type="ECO:0000313" key="5">
    <source>
        <dbReference type="Proteomes" id="UP000028924"/>
    </source>
</evidence>
<evidence type="ECO:0000256" key="2">
    <source>
        <dbReference type="SAM" id="MobiDB-lite"/>
    </source>
</evidence>
<protein>
    <recommendedName>
        <fullName evidence="3">DUF155 domain-containing protein</fullName>
    </recommendedName>
</protein>
<dbReference type="EMBL" id="KL662114">
    <property type="protein sequence ID" value="KFM25255.1"/>
    <property type="molecule type" value="Genomic_DNA"/>
</dbReference>
<gene>
    <name evidence="4" type="ORF">F751_3935</name>
</gene>
<dbReference type="AlphaFoldDB" id="A0A087SHQ1"/>
<dbReference type="KEGG" id="apro:F751_3935"/>